<dbReference type="PROSITE" id="PS00678">
    <property type="entry name" value="WD_REPEATS_1"/>
    <property type="match status" value="6"/>
</dbReference>
<evidence type="ECO:0000256" key="1">
    <source>
        <dbReference type="ARBA" id="ARBA00022574"/>
    </source>
</evidence>
<dbReference type="CDD" id="cd00200">
    <property type="entry name" value="WD40"/>
    <property type="match status" value="2"/>
</dbReference>
<dbReference type="PANTHER" id="PTHR19879:SF9">
    <property type="entry name" value="TRANSCRIPTION INITIATION FACTOR TFIID SUBUNIT 5"/>
    <property type="match status" value="1"/>
</dbReference>
<feature type="domain" description="HTH cro/C1-type" evidence="4">
    <location>
        <begin position="17"/>
        <end position="71"/>
    </location>
</feature>
<protein>
    <submittedName>
        <fullName evidence="5">Helix-turn-helix domain-containing protein</fullName>
    </submittedName>
</protein>
<dbReference type="InterPro" id="IPR015943">
    <property type="entry name" value="WD40/YVTN_repeat-like_dom_sf"/>
</dbReference>
<evidence type="ECO:0000256" key="2">
    <source>
        <dbReference type="ARBA" id="ARBA00022737"/>
    </source>
</evidence>
<dbReference type="Gene3D" id="1.10.260.40">
    <property type="entry name" value="lambda repressor-like DNA-binding domains"/>
    <property type="match status" value="1"/>
</dbReference>
<keyword evidence="2" id="KW-0677">Repeat</keyword>
<dbReference type="InterPro" id="IPR001387">
    <property type="entry name" value="Cro/C1-type_HTH"/>
</dbReference>
<dbReference type="Proteomes" id="UP001589887">
    <property type="component" value="Unassembled WGS sequence"/>
</dbReference>
<evidence type="ECO:0000256" key="3">
    <source>
        <dbReference type="PROSITE-ProRule" id="PRU00221"/>
    </source>
</evidence>
<organism evidence="5 6">
    <name type="scientific">Streptomyces noboritoensis</name>
    <dbReference type="NCBI Taxonomy" id="67337"/>
    <lineage>
        <taxon>Bacteria</taxon>
        <taxon>Bacillati</taxon>
        <taxon>Actinomycetota</taxon>
        <taxon>Actinomycetes</taxon>
        <taxon>Kitasatosporales</taxon>
        <taxon>Streptomycetaceae</taxon>
        <taxon>Streptomyces</taxon>
    </lineage>
</organism>
<dbReference type="InterPro" id="IPR036322">
    <property type="entry name" value="WD40_repeat_dom_sf"/>
</dbReference>
<dbReference type="SUPFAM" id="SSF47413">
    <property type="entry name" value="lambda repressor-like DNA-binding domains"/>
    <property type="match status" value="1"/>
</dbReference>
<dbReference type="PROSITE" id="PS50943">
    <property type="entry name" value="HTH_CROC1"/>
    <property type="match status" value="1"/>
</dbReference>
<accession>A0ABV6TEB9</accession>
<keyword evidence="6" id="KW-1185">Reference proteome</keyword>
<feature type="repeat" description="WD" evidence="3">
    <location>
        <begin position="1153"/>
        <end position="1186"/>
    </location>
</feature>
<dbReference type="CDD" id="cd00093">
    <property type="entry name" value="HTH_XRE"/>
    <property type="match status" value="1"/>
</dbReference>
<dbReference type="InterPro" id="IPR049052">
    <property type="entry name" value="nSTAND1"/>
</dbReference>
<dbReference type="EMBL" id="JBHMQV010000009">
    <property type="protein sequence ID" value="MFC0844134.1"/>
    <property type="molecule type" value="Genomic_DNA"/>
</dbReference>
<feature type="repeat" description="WD" evidence="3">
    <location>
        <begin position="923"/>
        <end position="964"/>
    </location>
</feature>
<feature type="repeat" description="WD" evidence="3">
    <location>
        <begin position="801"/>
        <end position="835"/>
    </location>
</feature>
<dbReference type="InterPro" id="IPR020472">
    <property type="entry name" value="WD40_PAC1"/>
</dbReference>
<proteinExistence type="predicted"/>
<dbReference type="SMART" id="SM00320">
    <property type="entry name" value="WD40"/>
    <property type="match status" value="14"/>
</dbReference>
<dbReference type="Pfam" id="PF20703">
    <property type="entry name" value="nSTAND1"/>
    <property type="match status" value="1"/>
</dbReference>
<feature type="repeat" description="WD" evidence="3">
    <location>
        <begin position="1013"/>
        <end position="1053"/>
    </location>
</feature>
<reference evidence="5 6" key="1">
    <citation type="submission" date="2024-09" db="EMBL/GenBank/DDBJ databases">
        <authorList>
            <person name="Sun Q."/>
            <person name="Mori K."/>
        </authorList>
    </citation>
    <scope>NUCLEOTIDE SEQUENCE [LARGE SCALE GENOMIC DNA]</scope>
    <source>
        <strain evidence="5 6">JCM 4557</strain>
    </source>
</reference>
<keyword evidence="1 3" id="KW-0853">WD repeat</keyword>
<feature type="repeat" description="WD" evidence="3">
    <location>
        <begin position="624"/>
        <end position="665"/>
    </location>
</feature>
<evidence type="ECO:0000313" key="5">
    <source>
        <dbReference type="EMBL" id="MFC0844134.1"/>
    </source>
</evidence>
<dbReference type="PRINTS" id="PR00320">
    <property type="entry name" value="GPROTEINBRPT"/>
</dbReference>
<dbReference type="SMART" id="SM00530">
    <property type="entry name" value="HTH_XRE"/>
    <property type="match status" value="1"/>
</dbReference>
<dbReference type="PROSITE" id="PS50294">
    <property type="entry name" value="WD_REPEATS_REGION"/>
    <property type="match status" value="7"/>
</dbReference>
<feature type="repeat" description="WD" evidence="3">
    <location>
        <begin position="757"/>
        <end position="797"/>
    </location>
</feature>
<sequence length="1268" mass="136452">MSWGNQVGAGSGFGAELRRLREDRGLSLAELAALTHYSKGYLSNLENARKPASPALARRLDTALGADGALLALAEAREEPACPYRGLAAFEPEDAEWFFGRARMTADLVGRVTDCVSGSLPLAVFGASGAGKSSLLRAGLVPAVARGALPAPGSAAWPVLVMTPTAHPVNALADSLAELLKVPAENVREDIAAGGLSAALRTALAGRRLLLIVDQFEEVFAVCDDEAERRAFITAVCDAARPGPDGIATAVVVLGIRADFYSRCLDHPELLRAAQDNQFAVGAMSREELVEAITAPALAARLALEPGLTELLLRDLGVAPGTGHHTTYDPGALPLLSHALLSTWQQRTDSHLTVAGYQLTGGIHGAVATTAERVYTRLDPPARQAARQLLLRLIRVGEDGTDTRRRVDRDRLVDQSGGRAPDIVEALAAARLLTLDDTTVEITHEALLRAWPRLRDWLAEDRQGLRALDQLAEAADAWEALQHDPGTLFRGTRLALVGEWAAVHRDALSEREERFLRASSAAEAAEQQATRRRTRRLRQLVGLLTVLLLIASVSVGYAMDAEHQAKKQRNIAVARRAAGEAAAMRGTNPALSLQLSLAAYRLAPTAETRDTLLGSFALPYASRLVGHTSDVFALAISPDGRTAITGSADRTARLWDITDDHRPRQLTVLEQAEEVKAVAFAPGGHVLATASGHTARLWDASDVRQRRELAVLSGHTDTVKALAFSPDGRTLATASSDHTVRLWNVTEPRRPRLLSTLTGHTSQLGTVVFSPDGRTLISASDATPRVWDVSDPRTPRTIAFLTGHTGGVGSAVFSPDGHTVATAAWDHTVRLWDLSRPDSPHPLATLTDHTAIVWAVAFSPDGRSLVSSGDGARLWDVSDPRRPVHMTTVPGFYAAAFTPDGHALVTTDVDHTARLVDLRELPLVGHGNVVPSVALNPRGHILATAGWDNTVRLWDVSDPRVRRPLATLTGHTNFVRSVAFSPDGRTLASASDDNTVRLWDVVDPRAPRTVKTLEPHASEVAAVAFSPDGRWLATGAYQQVNLWDVTTRDNPREVAGLDDFPQMMTWTVAFSPDSRTLGVASGRGVTARLWDIGDPRHPRELAYPFGRTDSVPPGAFSPDGRILATVSNDLDNDNLVRLVDINHLSAPRQLATITSHTGKIRAVAFSPDGRTLATAANDKTVRVWNIADPRHPKLLATLTGHTDSVTSVVFLPDGHTLATGSDDHTARLWDTSVDRVAARVCATVHPTITRAEWERYFPEITYRPPCAG</sequence>
<feature type="repeat" description="WD" evidence="3">
    <location>
        <begin position="968"/>
        <end position="1009"/>
    </location>
</feature>
<dbReference type="InterPro" id="IPR019775">
    <property type="entry name" value="WD40_repeat_CS"/>
</dbReference>
<gene>
    <name evidence="5" type="ORF">ACFH04_10480</name>
</gene>
<dbReference type="Pfam" id="PF13560">
    <property type="entry name" value="HTH_31"/>
    <property type="match status" value="1"/>
</dbReference>
<dbReference type="PROSITE" id="PS50082">
    <property type="entry name" value="WD_REPEATS_2"/>
    <property type="match status" value="9"/>
</dbReference>
<dbReference type="Pfam" id="PF00400">
    <property type="entry name" value="WD40"/>
    <property type="match status" value="11"/>
</dbReference>
<comment type="caution">
    <text evidence="5">The sequence shown here is derived from an EMBL/GenBank/DDBJ whole genome shotgun (WGS) entry which is preliminary data.</text>
</comment>
<dbReference type="PANTHER" id="PTHR19879">
    <property type="entry name" value="TRANSCRIPTION INITIATION FACTOR TFIID"/>
    <property type="match status" value="1"/>
</dbReference>
<dbReference type="RefSeq" id="WP_394318168.1">
    <property type="nucleotide sequence ID" value="NZ_JBHMQV010000009.1"/>
</dbReference>
<dbReference type="SUPFAM" id="SSF50978">
    <property type="entry name" value="WD40 repeat-like"/>
    <property type="match status" value="1"/>
</dbReference>
<dbReference type="Gene3D" id="2.130.10.10">
    <property type="entry name" value="YVTN repeat-like/Quinoprotein amine dehydrogenase"/>
    <property type="match status" value="4"/>
</dbReference>
<feature type="repeat" description="WD" evidence="3">
    <location>
        <begin position="1198"/>
        <end position="1239"/>
    </location>
</feature>
<dbReference type="SUPFAM" id="SSF82171">
    <property type="entry name" value="DPP6 N-terminal domain-like"/>
    <property type="match status" value="1"/>
</dbReference>
<dbReference type="InterPro" id="IPR010982">
    <property type="entry name" value="Lambda_DNA-bd_dom_sf"/>
</dbReference>
<name>A0ABV6TEB9_9ACTN</name>
<evidence type="ECO:0000259" key="4">
    <source>
        <dbReference type="PROSITE" id="PS50943"/>
    </source>
</evidence>
<evidence type="ECO:0000313" key="6">
    <source>
        <dbReference type="Proteomes" id="UP001589887"/>
    </source>
</evidence>
<dbReference type="InterPro" id="IPR001680">
    <property type="entry name" value="WD40_rpt"/>
</dbReference>
<feature type="repeat" description="WD" evidence="3">
    <location>
        <begin position="712"/>
        <end position="753"/>
    </location>
</feature>